<organism evidence="18 19">
    <name type="scientific">Pseudomonas linyingensis</name>
    <dbReference type="NCBI Taxonomy" id="915471"/>
    <lineage>
        <taxon>Bacteria</taxon>
        <taxon>Pseudomonadati</taxon>
        <taxon>Pseudomonadota</taxon>
        <taxon>Gammaproteobacteria</taxon>
        <taxon>Pseudomonadales</taxon>
        <taxon>Pseudomonadaceae</taxon>
        <taxon>Pseudomonas</taxon>
    </lineage>
</organism>
<evidence type="ECO:0000256" key="10">
    <source>
        <dbReference type="ARBA" id="ARBA00022842"/>
    </source>
</evidence>
<evidence type="ECO:0000256" key="3">
    <source>
        <dbReference type="ARBA" id="ARBA00008663"/>
    </source>
</evidence>
<keyword evidence="5 14" id="KW-0808">Transferase</keyword>
<dbReference type="SUPFAM" id="SSF52935">
    <property type="entry name" value="PK C-terminal domain-like"/>
    <property type="match status" value="1"/>
</dbReference>
<keyword evidence="10 14" id="KW-0460">Magnesium</keyword>
<evidence type="ECO:0000256" key="6">
    <source>
        <dbReference type="ARBA" id="ARBA00022723"/>
    </source>
</evidence>
<name>A0A1H6WHF2_9PSED</name>
<dbReference type="SUPFAM" id="SSF50800">
    <property type="entry name" value="PK beta-barrel domain-like"/>
    <property type="match status" value="1"/>
</dbReference>
<dbReference type="InterPro" id="IPR011037">
    <property type="entry name" value="Pyrv_Knase-like_insert_dom_sf"/>
</dbReference>
<evidence type="ECO:0000313" key="19">
    <source>
        <dbReference type="Proteomes" id="UP000242930"/>
    </source>
</evidence>
<keyword evidence="6" id="KW-0479">Metal-binding</keyword>
<dbReference type="InterPro" id="IPR040442">
    <property type="entry name" value="Pyrv_kinase-like_dom_sf"/>
</dbReference>
<dbReference type="InterPro" id="IPR015806">
    <property type="entry name" value="Pyrv_Knase_insert_dom_sf"/>
</dbReference>
<evidence type="ECO:0000313" key="18">
    <source>
        <dbReference type="EMBL" id="SEJ13537.1"/>
    </source>
</evidence>
<dbReference type="Gene3D" id="3.20.20.60">
    <property type="entry name" value="Phosphoenolpyruvate-binding domains"/>
    <property type="match status" value="1"/>
</dbReference>
<dbReference type="InterPro" id="IPR015813">
    <property type="entry name" value="Pyrv/PenolPyrv_kinase-like_dom"/>
</dbReference>
<comment type="cofactor">
    <cofactor evidence="1">
        <name>K(+)</name>
        <dbReference type="ChEBI" id="CHEBI:29103"/>
    </cofactor>
</comment>
<keyword evidence="8 14" id="KW-0418">Kinase</keyword>
<dbReference type="EMBL" id="FNZE01000005">
    <property type="protein sequence ID" value="SEJ13537.1"/>
    <property type="molecule type" value="Genomic_DNA"/>
</dbReference>
<evidence type="ECO:0000259" key="17">
    <source>
        <dbReference type="Pfam" id="PF02887"/>
    </source>
</evidence>
<dbReference type="InterPro" id="IPR018209">
    <property type="entry name" value="Pyrv_Knase_AS"/>
</dbReference>
<dbReference type="InterPro" id="IPR001697">
    <property type="entry name" value="Pyr_Knase"/>
</dbReference>
<dbReference type="PANTHER" id="PTHR11817">
    <property type="entry name" value="PYRUVATE KINASE"/>
    <property type="match status" value="1"/>
</dbReference>
<evidence type="ECO:0000256" key="4">
    <source>
        <dbReference type="ARBA" id="ARBA00012142"/>
    </source>
</evidence>
<dbReference type="FunFam" id="2.40.33.10:FF:000001">
    <property type="entry name" value="Pyruvate kinase"/>
    <property type="match status" value="1"/>
</dbReference>
<dbReference type="GO" id="GO:0005524">
    <property type="term" value="F:ATP binding"/>
    <property type="evidence" value="ECO:0007669"/>
    <property type="project" value="UniProtKB-KW"/>
</dbReference>
<dbReference type="RefSeq" id="WP_090309221.1">
    <property type="nucleotide sequence ID" value="NZ_FNZE01000005.1"/>
</dbReference>
<comment type="pathway">
    <text evidence="2 14">Carbohydrate degradation; glycolysis; pyruvate from D-glyceraldehyde 3-phosphate: step 5/5.</text>
</comment>
<evidence type="ECO:0000256" key="9">
    <source>
        <dbReference type="ARBA" id="ARBA00022840"/>
    </source>
</evidence>
<dbReference type="InterPro" id="IPR015793">
    <property type="entry name" value="Pyrv_Knase_brl"/>
</dbReference>
<feature type="domain" description="Pyruvate kinase C-terminal" evidence="17">
    <location>
        <begin position="360"/>
        <end position="473"/>
    </location>
</feature>
<comment type="similarity">
    <text evidence="3 14">Belongs to the pyruvate kinase family.</text>
</comment>
<dbReference type="NCBIfam" id="TIGR01064">
    <property type="entry name" value="pyruv_kin"/>
    <property type="match status" value="1"/>
</dbReference>
<gene>
    <name evidence="18" type="ORF">SAMN05216201_10512</name>
</gene>
<evidence type="ECO:0000256" key="14">
    <source>
        <dbReference type="RuleBase" id="RU000504"/>
    </source>
</evidence>
<evidence type="ECO:0000256" key="11">
    <source>
        <dbReference type="ARBA" id="ARBA00023152"/>
    </source>
</evidence>
<keyword evidence="9" id="KW-0067">ATP-binding</keyword>
<accession>A0A1H6WHF2</accession>
<evidence type="ECO:0000256" key="12">
    <source>
        <dbReference type="ARBA" id="ARBA00023317"/>
    </source>
</evidence>
<protein>
    <recommendedName>
        <fullName evidence="4 13">Pyruvate kinase</fullName>
        <ecNumber evidence="4 13">2.7.1.40</ecNumber>
    </recommendedName>
</protein>
<dbReference type="InterPro" id="IPR015795">
    <property type="entry name" value="Pyrv_Knase_C"/>
</dbReference>
<proteinExistence type="inferred from homology"/>
<evidence type="ECO:0000256" key="13">
    <source>
        <dbReference type="NCBIfam" id="TIGR01064"/>
    </source>
</evidence>
<dbReference type="Proteomes" id="UP000242930">
    <property type="component" value="Unassembled WGS sequence"/>
</dbReference>
<evidence type="ECO:0000256" key="1">
    <source>
        <dbReference type="ARBA" id="ARBA00001958"/>
    </source>
</evidence>
<feature type="region of interest" description="Disordered" evidence="15">
    <location>
        <begin position="517"/>
        <end position="544"/>
    </location>
</feature>
<dbReference type="SUPFAM" id="SSF51621">
    <property type="entry name" value="Phosphoenolpyruvate/pyruvate domain"/>
    <property type="match status" value="1"/>
</dbReference>
<evidence type="ECO:0000256" key="15">
    <source>
        <dbReference type="SAM" id="MobiDB-lite"/>
    </source>
</evidence>
<dbReference type="Pfam" id="PF00224">
    <property type="entry name" value="PK"/>
    <property type="match status" value="1"/>
</dbReference>
<dbReference type="STRING" id="915471.SAMN05216201_10512"/>
<dbReference type="Gene3D" id="3.40.1380.20">
    <property type="entry name" value="Pyruvate kinase, C-terminal domain"/>
    <property type="match status" value="1"/>
</dbReference>
<dbReference type="UniPathway" id="UPA00109">
    <property type="reaction ID" value="UER00188"/>
</dbReference>
<dbReference type="AlphaFoldDB" id="A0A1H6WHF2"/>
<feature type="domain" description="Pyruvate kinase barrel" evidence="16">
    <location>
        <begin position="3"/>
        <end position="328"/>
    </location>
</feature>
<evidence type="ECO:0000256" key="7">
    <source>
        <dbReference type="ARBA" id="ARBA00022741"/>
    </source>
</evidence>
<keyword evidence="19" id="KW-1185">Reference proteome</keyword>
<dbReference type="GO" id="GO:0004743">
    <property type="term" value="F:pyruvate kinase activity"/>
    <property type="evidence" value="ECO:0007669"/>
    <property type="project" value="UniProtKB-UniRule"/>
</dbReference>
<dbReference type="NCBIfam" id="NF004491">
    <property type="entry name" value="PRK05826.1"/>
    <property type="match status" value="1"/>
</dbReference>
<comment type="catalytic activity">
    <reaction evidence="14">
        <text>pyruvate + ATP = phosphoenolpyruvate + ADP + H(+)</text>
        <dbReference type="Rhea" id="RHEA:18157"/>
        <dbReference type="ChEBI" id="CHEBI:15361"/>
        <dbReference type="ChEBI" id="CHEBI:15378"/>
        <dbReference type="ChEBI" id="CHEBI:30616"/>
        <dbReference type="ChEBI" id="CHEBI:58702"/>
        <dbReference type="ChEBI" id="CHEBI:456216"/>
        <dbReference type="EC" id="2.7.1.40"/>
    </reaction>
</comment>
<dbReference type="GO" id="GO:0000287">
    <property type="term" value="F:magnesium ion binding"/>
    <property type="evidence" value="ECO:0007669"/>
    <property type="project" value="UniProtKB-UniRule"/>
</dbReference>
<evidence type="ECO:0000256" key="8">
    <source>
        <dbReference type="ARBA" id="ARBA00022777"/>
    </source>
</evidence>
<evidence type="ECO:0000259" key="16">
    <source>
        <dbReference type="Pfam" id="PF00224"/>
    </source>
</evidence>
<dbReference type="OrthoDB" id="9812123at2"/>
<dbReference type="PRINTS" id="PR01050">
    <property type="entry name" value="PYRUVTKNASE"/>
</dbReference>
<dbReference type="InterPro" id="IPR036918">
    <property type="entry name" value="Pyrv_Knase_C_sf"/>
</dbReference>
<keyword evidence="11 14" id="KW-0324">Glycolysis</keyword>
<dbReference type="Gene3D" id="2.40.33.10">
    <property type="entry name" value="PK beta-barrel domain-like"/>
    <property type="match status" value="1"/>
</dbReference>
<sequence>MLRRTKIVATLGPATASAEAIEGLIRAGVDVVRMNFSHGAAAEHIARAALVRELAARHGRFVAILADLQGPKIRIARFAEGKVQLHKGQPFVLDAELDKNAGDEHAVGIDYEALIDDSRPGDILLLDDGRIELEVLRVEGRRVLCSVLVGGPLSNNKGINRKGGGLSAAALTAKDCADIRTAAGMQVDYLAVSFPRDADDIRLARRLLHEAGGAAGLIAKIERAETVADMAVLEEIIEVSDGVMVARGDLGVEIGDAELVAAQKLIIDRARALNRVVITATQMMESMIAQPLPTRAEVFDVANAVLDGTDAVMLSAETAAGAFPVETVQAMHRIILGAEKHPHTQRSRHRVDRVFQRIDESIAMSAMYAANHLQGVKAIICLTESGDTPRLMSRIRSPLPIFAFSRHPRTQNRVALFRGVHPIPFDAGRFPGAEVNRQAVAELVRRQLLADDDHVLITAGDQHAPGGTDTLRIARVGDLLSACRAESPADAQDARLALPRDFDVRAECAEQQELFDPGYAPGVATAAQTSPQRSGAHPHMEAGS</sequence>
<dbReference type="Pfam" id="PF02887">
    <property type="entry name" value="PK_C"/>
    <property type="match status" value="1"/>
</dbReference>
<evidence type="ECO:0000256" key="5">
    <source>
        <dbReference type="ARBA" id="ARBA00022679"/>
    </source>
</evidence>
<dbReference type="PROSITE" id="PS00110">
    <property type="entry name" value="PYRUVATE_KINASE"/>
    <property type="match status" value="1"/>
</dbReference>
<evidence type="ECO:0000256" key="2">
    <source>
        <dbReference type="ARBA" id="ARBA00004997"/>
    </source>
</evidence>
<keyword evidence="12 18" id="KW-0670">Pyruvate</keyword>
<reference evidence="19" key="1">
    <citation type="submission" date="2016-10" db="EMBL/GenBank/DDBJ databases">
        <authorList>
            <person name="Varghese N."/>
            <person name="Submissions S."/>
        </authorList>
    </citation>
    <scope>NUCLEOTIDE SEQUENCE [LARGE SCALE GENOMIC DNA]</scope>
    <source>
        <strain evidence="19">LMG 25967</strain>
    </source>
</reference>
<dbReference type="GO" id="GO:0016301">
    <property type="term" value="F:kinase activity"/>
    <property type="evidence" value="ECO:0007669"/>
    <property type="project" value="UniProtKB-KW"/>
</dbReference>
<dbReference type="EC" id="2.7.1.40" evidence="4 13"/>
<keyword evidence="7" id="KW-0547">Nucleotide-binding</keyword>
<dbReference type="GO" id="GO:0030955">
    <property type="term" value="F:potassium ion binding"/>
    <property type="evidence" value="ECO:0007669"/>
    <property type="project" value="UniProtKB-UniRule"/>
</dbReference>